<organism evidence="2 3">
    <name type="scientific">Virgisporangium aurantiacum</name>
    <dbReference type="NCBI Taxonomy" id="175570"/>
    <lineage>
        <taxon>Bacteria</taxon>
        <taxon>Bacillati</taxon>
        <taxon>Actinomycetota</taxon>
        <taxon>Actinomycetes</taxon>
        <taxon>Micromonosporales</taxon>
        <taxon>Micromonosporaceae</taxon>
        <taxon>Virgisporangium</taxon>
    </lineage>
</organism>
<keyword evidence="3" id="KW-1185">Reference proteome</keyword>
<evidence type="ECO:0000313" key="3">
    <source>
        <dbReference type="Proteomes" id="UP000612585"/>
    </source>
</evidence>
<reference evidence="2" key="1">
    <citation type="submission" date="2021-01" db="EMBL/GenBank/DDBJ databases">
        <title>Whole genome shotgun sequence of Virgisporangium aurantiacum NBRC 16421.</title>
        <authorList>
            <person name="Komaki H."/>
            <person name="Tamura T."/>
        </authorList>
    </citation>
    <scope>NUCLEOTIDE SEQUENCE</scope>
    <source>
        <strain evidence="2">NBRC 16421</strain>
    </source>
</reference>
<dbReference type="Proteomes" id="UP000612585">
    <property type="component" value="Unassembled WGS sequence"/>
</dbReference>
<evidence type="ECO:0000256" key="1">
    <source>
        <dbReference type="SAM" id="MobiDB-lite"/>
    </source>
</evidence>
<accession>A0A8J4DYR2</accession>
<feature type="region of interest" description="Disordered" evidence="1">
    <location>
        <begin position="1"/>
        <end position="51"/>
    </location>
</feature>
<dbReference type="EMBL" id="BOPG01000006">
    <property type="protein sequence ID" value="GIJ53307.1"/>
    <property type="molecule type" value="Genomic_DNA"/>
</dbReference>
<protein>
    <submittedName>
        <fullName evidence="2">Uncharacterized protein</fullName>
    </submittedName>
</protein>
<sequence>MSDTPETSISGRHTASGSETALIIDLRPSSPTGEPSQIAPDGGQTTSRNASNLAKGAGAVKIRQGHLSGFGAVKACLLLSVVV</sequence>
<name>A0A8J4DYR2_9ACTN</name>
<dbReference type="AlphaFoldDB" id="A0A8J4DYR2"/>
<gene>
    <name evidence="2" type="ORF">Vau01_008230</name>
</gene>
<evidence type="ECO:0000313" key="2">
    <source>
        <dbReference type="EMBL" id="GIJ53307.1"/>
    </source>
</evidence>
<comment type="caution">
    <text evidence="2">The sequence shown here is derived from an EMBL/GenBank/DDBJ whole genome shotgun (WGS) entry which is preliminary data.</text>
</comment>
<feature type="compositionally biased region" description="Polar residues" evidence="1">
    <location>
        <begin position="1"/>
        <end position="19"/>
    </location>
</feature>
<proteinExistence type="predicted"/>